<comment type="caution">
    <text evidence="1">The sequence shown here is derived from an EMBL/GenBank/DDBJ whole genome shotgun (WGS) entry which is preliminary data.</text>
</comment>
<proteinExistence type="predicted"/>
<organism evidence="1 2">
    <name type="scientific">Dreissena polymorpha</name>
    <name type="common">Zebra mussel</name>
    <name type="synonym">Mytilus polymorpha</name>
    <dbReference type="NCBI Taxonomy" id="45954"/>
    <lineage>
        <taxon>Eukaryota</taxon>
        <taxon>Metazoa</taxon>
        <taxon>Spiralia</taxon>
        <taxon>Lophotrochozoa</taxon>
        <taxon>Mollusca</taxon>
        <taxon>Bivalvia</taxon>
        <taxon>Autobranchia</taxon>
        <taxon>Heteroconchia</taxon>
        <taxon>Euheterodonta</taxon>
        <taxon>Imparidentia</taxon>
        <taxon>Neoheterodontei</taxon>
        <taxon>Myida</taxon>
        <taxon>Dreissenoidea</taxon>
        <taxon>Dreissenidae</taxon>
        <taxon>Dreissena</taxon>
    </lineage>
</organism>
<accession>A0A9D3Y521</accession>
<protein>
    <submittedName>
        <fullName evidence="1">Uncharacterized protein</fullName>
    </submittedName>
</protein>
<dbReference type="AlphaFoldDB" id="A0A9D3Y521"/>
<dbReference type="Proteomes" id="UP000828390">
    <property type="component" value="Unassembled WGS sequence"/>
</dbReference>
<reference evidence="1" key="2">
    <citation type="submission" date="2020-11" db="EMBL/GenBank/DDBJ databases">
        <authorList>
            <person name="McCartney M.A."/>
            <person name="Auch B."/>
            <person name="Kono T."/>
            <person name="Mallez S."/>
            <person name="Becker A."/>
            <person name="Gohl D.M."/>
            <person name="Silverstein K.A.T."/>
            <person name="Koren S."/>
            <person name="Bechman K.B."/>
            <person name="Herman A."/>
            <person name="Abrahante J.E."/>
            <person name="Garbe J."/>
        </authorList>
    </citation>
    <scope>NUCLEOTIDE SEQUENCE</scope>
    <source>
        <strain evidence="1">Duluth1</strain>
        <tissue evidence="1">Whole animal</tissue>
    </source>
</reference>
<name>A0A9D3Y521_DREPO</name>
<dbReference type="EMBL" id="JAIWYP010000025">
    <property type="protein sequence ID" value="KAH3692093.1"/>
    <property type="molecule type" value="Genomic_DNA"/>
</dbReference>
<gene>
    <name evidence="1" type="ORF">DPMN_193904</name>
</gene>
<keyword evidence="2" id="KW-1185">Reference proteome</keyword>
<sequence length="63" mass="7147">MIPKPRSMFYDAWGAANLQTDEAEDSCLRQADFYWQKCGSDPAFPVTVYYRPSTSSRTYPASA</sequence>
<evidence type="ECO:0000313" key="1">
    <source>
        <dbReference type="EMBL" id="KAH3692093.1"/>
    </source>
</evidence>
<evidence type="ECO:0000313" key="2">
    <source>
        <dbReference type="Proteomes" id="UP000828390"/>
    </source>
</evidence>
<reference evidence="1" key="1">
    <citation type="journal article" date="2019" name="bioRxiv">
        <title>The Genome of the Zebra Mussel, Dreissena polymorpha: A Resource for Invasive Species Research.</title>
        <authorList>
            <person name="McCartney M.A."/>
            <person name="Auch B."/>
            <person name="Kono T."/>
            <person name="Mallez S."/>
            <person name="Zhang Y."/>
            <person name="Obille A."/>
            <person name="Becker A."/>
            <person name="Abrahante J.E."/>
            <person name="Garbe J."/>
            <person name="Badalamenti J.P."/>
            <person name="Herman A."/>
            <person name="Mangelson H."/>
            <person name="Liachko I."/>
            <person name="Sullivan S."/>
            <person name="Sone E.D."/>
            <person name="Koren S."/>
            <person name="Silverstein K.A.T."/>
            <person name="Beckman K.B."/>
            <person name="Gohl D.M."/>
        </authorList>
    </citation>
    <scope>NUCLEOTIDE SEQUENCE</scope>
    <source>
        <strain evidence="1">Duluth1</strain>
        <tissue evidence="1">Whole animal</tissue>
    </source>
</reference>